<reference evidence="2" key="1">
    <citation type="submission" date="2020-11" db="EMBL/GenBank/DDBJ databases">
        <authorList>
            <person name="Whitehead M."/>
        </authorList>
    </citation>
    <scope>NUCLEOTIDE SEQUENCE</scope>
    <source>
        <strain evidence="2">EGII</strain>
    </source>
</reference>
<evidence type="ECO:0000313" key="3">
    <source>
        <dbReference type="Proteomes" id="UP000606786"/>
    </source>
</evidence>
<feature type="region of interest" description="Disordered" evidence="1">
    <location>
        <begin position="14"/>
        <end position="38"/>
    </location>
</feature>
<gene>
    <name evidence="2" type="ORF">CCAP1982_LOCUS3930</name>
</gene>
<evidence type="ECO:0000256" key="1">
    <source>
        <dbReference type="SAM" id="MobiDB-lite"/>
    </source>
</evidence>
<protein>
    <submittedName>
        <fullName evidence="2">(Mediterranean fruit fly) hypothetical protein</fullName>
    </submittedName>
</protein>
<sequence length="114" mass="12733">MFSSVLQMLQTNNNVSELNERGGQERISTPADSSPTIYGRSNYSVKEIAETIPDFDPTNDSSISVEQFVDRVSSAIEAYQWEEKCGLLAVYSPLKGAAKLWVNSTENMYIEIVM</sequence>
<name>A0A811U8Q5_CERCA</name>
<organism evidence="2 3">
    <name type="scientific">Ceratitis capitata</name>
    <name type="common">Mediterranean fruit fly</name>
    <name type="synonym">Tephritis capitata</name>
    <dbReference type="NCBI Taxonomy" id="7213"/>
    <lineage>
        <taxon>Eukaryota</taxon>
        <taxon>Metazoa</taxon>
        <taxon>Ecdysozoa</taxon>
        <taxon>Arthropoda</taxon>
        <taxon>Hexapoda</taxon>
        <taxon>Insecta</taxon>
        <taxon>Pterygota</taxon>
        <taxon>Neoptera</taxon>
        <taxon>Endopterygota</taxon>
        <taxon>Diptera</taxon>
        <taxon>Brachycera</taxon>
        <taxon>Muscomorpha</taxon>
        <taxon>Tephritoidea</taxon>
        <taxon>Tephritidae</taxon>
        <taxon>Ceratitis</taxon>
        <taxon>Ceratitis</taxon>
    </lineage>
</organism>
<dbReference type="Proteomes" id="UP000606786">
    <property type="component" value="Unassembled WGS sequence"/>
</dbReference>
<feature type="compositionally biased region" description="Polar residues" evidence="1">
    <location>
        <begin position="26"/>
        <end position="38"/>
    </location>
</feature>
<accession>A0A811U8Q5</accession>
<keyword evidence="3" id="KW-1185">Reference proteome</keyword>
<dbReference type="OrthoDB" id="8069525at2759"/>
<dbReference type="EMBL" id="CAJHJT010000001">
    <property type="protein sequence ID" value="CAD6995211.1"/>
    <property type="molecule type" value="Genomic_DNA"/>
</dbReference>
<comment type="caution">
    <text evidence="2">The sequence shown here is derived from an EMBL/GenBank/DDBJ whole genome shotgun (WGS) entry which is preliminary data.</text>
</comment>
<proteinExistence type="predicted"/>
<evidence type="ECO:0000313" key="2">
    <source>
        <dbReference type="EMBL" id="CAD6995211.1"/>
    </source>
</evidence>
<dbReference type="AlphaFoldDB" id="A0A811U8Q5"/>